<dbReference type="Pfam" id="PF05199">
    <property type="entry name" value="GMC_oxred_C"/>
    <property type="match status" value="1"/>
</dbReference>
<dbReference type="SUPFAM" id="SSF54373">
    <property type="entry name" value="FAD-linked reductases, C-terminal domain"/>
    <property type="match status" value="1"/>
</dbReference>
<feature type="non-terminal residue" evidence="3">
    <location>
        <position position="1"/>
    </location>
</feature>
<accession>A0A1I0JM64</accession>
<dbReference type="PANTHER" id="PTHR11552:SF147">
    <property type="entry name" value="CHOLINE DEHYDROGENASE, MITOCHONDRIAL"/>
    <property type="match status" value="1"/>
</dbReference>
<dbReference type="InterPro" id="IPR012132">
    <property type="entry name" value="GMC_OxRdtase"/>
</dbReference>
<dbReference type="Proteomes" id="UP000199180">
    <property type="component" value="Unassembled WGS sequence"/>
</dbReference>
<dbReference type="Gene3D" id="3.50.50.60">
    <property type="entry name" value="FAD/NAD(P)-binding domain"/>
    <property type="match status" value="1"/>
</dbReference>
<feature type="domain" description="Glucose-methanol-choline oxidoreductase C-terminal" evidence="2">
    <location>
        <begin position="8"/>
        <end position="142"/>
    </location>
</feature>
<dbReference type="EMBL" id="FOHO01000031">
    <property type="protein sequence ID" value="SEU10641.1"/>
    <property type="molecule type" value="Genomic_DNA"/>
</dbReference>
<dbReference type="AlphaFoldDB" id="A0A1I0JM64"/>
<organism evidence="3 4">
    <name type="scientific">Paracoccus homiensis</name>
    <dbReference type="NCBI Taxonomy" id="364199"/>
    <lineage>
        <taxon>Bacteria</taxon>
        <taxon>Pseudomonadati</taxon>
        <taxon>Pseudomonadota</taxon>
        <taxon>Alphaproteobacteria</taxon>
        <taxon>Rhodobacterales</taxon>
        <taxon>Paracoccaceae</taxon>
        <taxon>Paracoccus</taxon>
    </lineage>
</organism>
<dbReference type="GO" id="GO:0016614">
    <property type="term" value="F:oxidoreductase activity, acting on CH-OH group of donors"/>
    <property type="evidence" value="ECO:0007669"/>
    <property type="project" value="InterPro"/>
</dbReference>
<keyword evidence="4" id="KW-1185">Reference proteome</keyword>
<dbReference type="PANTHER" id="PTHR11552">
    <property type="entry name" value="GLUCOSE-METHANOL-CHOLINE GMC OXIDOREDUCTASE"/>
    <property type="match status" value="1"/>
</dbReference>
<protein>
    <submittedName>
        <fullName evidence="3">GMC oxidoreductase</fullName>
    </submittedName>
</protein>
<dbReference type="SUPFAM" id="SSF51905">
    <property type="entry name" value="FAD/NAD(P)-binding domain"/>
    <property type="match status" value="1"/>
</dbReference>
<dbReference type="RefSeq" id="WP_245739533.1">
    <property type="nucleotide sequence ID" value="NZ_FOHO01000031.1"/>
</dbReference>
<evidence type="ECO:0000313" key="3">
    <source>
        <dbReference type="EMBL" id="SEU10641.1"/>
    </source>
</evidence>
<evidence type="ECO:0000259" key="2">
    <source>
        <dbReference type="Pfam" id="PF05199"/>
    </source>
</evidence>
<reference evidence="3 4" key="1">
    <citation type="submission" date="2016-10" db="EMBL/GenBank/DDBJ databases">
        <authorList>
            <person name="de Groot N.N."/>
        </authorList>
    </citation>
    <scope>NUCLEOTIDE SEQUENCE [LARGE SCALE GENOMIC DNA]</scope>
    <source>
        <strain evidence="3 4">DSM 17862</strain>
    </source>
</reference>
<proteinExistence type="inferred from homology"/>
<gene>
    <name evidence="3" type="ORF">SAMN04489858_1311</name>
</gene>
<dbReference type="InterPro" id="IPR007867">
    <property type="entry name" value="GMC_OxRtase_C"/>
</dbReference>
<sequence>LCFNSCRPDSRGSVGLSRPEPGAAPDIRLNFLATERDRREAVEASRLMRRLMQAPALSAITAEEISPGEQCQDDQAMLDYVRQNGGSIYHLCGTCAMGPDADTAVVDQRLRVHGVPGLRVIDASVFPNITSGNLNAPVMMLAERAAAMIAEDRKSIRHEVRHSA</sequence>
<name>A0A1I0JM64_9RHOB</name>
<evidence type="ECO:0000313" key="4">
    <source>
        <dbReference type="Proteomes" id="UP000199180"/>
    </source>
</evidence>
<comment type="similarity">
    <text evidence="1">Belongs to the GMC oxidoreductase family.</text>
</comment>
<evidence type="ECO:0000256" key="1">
    <source>
        <dbReference type="ARBA" id="ARBA00010790"/>
    </source>
</evidence>
<dbReference type="STRING" id="364199.SAMN04489858_1311"/>
<dbReference type="InterPro" id="IPR036188">
    <property type="entry name" value="FAD/NAD-bd_sf"/>
</dbReference>
<dbReference type="GO" id="GO:0050660">
    <property type="term" value="F:flavin adenine dinucleotide binding"/>
    <property type="evidence" value="ECO:0007669"/>
    <property type="project" value="InterPro"/>
</dbReference>